<reference evidence="1 2" key="1">
    <citation type="journal article" date="2010" name="Science">
        <title>Genomic comparison of the ants Camponotus floridanus and Harpegnathos saltator.</title>
        <authorList>
            <person name="Bonasio R."/>
            <person name="Zhang G."/>
            <person name="Ye C."/>
            <person name="Mutti N.S."/>
            <person name="Fang X."/>
            <person name="Qin N."/>
            <person name="Donahue G."/>
            <person name="Yang P."/>
            <person name="Li Q."/>
            <person name="Li C."/>
            <person name="Zhang P."/>
            <person name="Huang Z."/>
            <person name="Berger S.L."/>
            <person name="Reinberg D."/>
            <person name="Wang J."/>
            <person name="Liebig J."/>
        </authorList>
    </citation>
    <scope>NUCLEOTIDE SEQUENCE [LARGE SCALE GENOMIC DNA]</scope>
    <source>
        <strain evidence="2">C129</strain>
    </source>
</reference>
<evidence type="ECO:0000313" key="1">
    <source>
        <dbReference type="EMBL" id="EFN71741.1"/>
    </source>
</evidence>
<sequence>MDKCGNLEVNHGSEKGRDRELAKLEMGRSLVQFCRNRRVTSACWTMEAAPILETAEQRLTPILGDNSL</sequence>
<dbReference type="InParanoid" id="E2A4A0"/>
<organism evidence="2">
    <name type="scientific">Camponotus floridanus</name>
    <name type="common">Florida carpenter ant</name>
    <dbReference type="NCBI Taxonomy" id="104421"/>
    <lineage>
        <taxon>Eukaryota</taxon>
        <taxon>Metazoa</taxon>
        <taxon>Ecdysozoa</taxon>
        <taxon>Arthropoda</taxon>
        <taxon>Hexapoda</taxon>
        <taxon>Insecta</taxon>
        <taxon>Pterygota</taxon>
        <taxon>Neoptera</taxon>
        <taxon>Endopterygota</taxon>
        <taxon>Hymenoptera</taxon>
        <taxon>Apocrita</taxon>
        <taxon>Aculeata</taxon>
        <taxon>Formicoidea</taxon>
        <taxon>Formicidae</taxon>
        <taxon>Formicinae</taxon>
        <taxon>Camponotus</taxon>
    </lineage>
</organism>
<keyword evidence="2" id="KW-1185">Reference proteome</keyword>
<gene>
    <name evidence="1" type="ORF">EAG_15772</name>
</gene>
<dbReference type="EMBL" id="GL436601">
    <property type="protein sequence ID" value="EFN71741.1"/>
    <property type="molecule type" value="Genomic_DNA"/>
</dbReference>
<protein>
    <submittedName>
        <fullName evidence="1">Uncharacterized protein</fullName>
    </submittedName>
</protein>
<evidence type="ECO:0000313" key="2">
    <source>
        <dbReference type="Proteomes" id="UP000000311"/>
    </source>
</evidence>
<name>E2A4A0_CAMFO</name>
<proteinExistence type="predicted"/>
<dbReference type="Proteomes" id="UP000000311">
    <property type="component" value="Unassembled WGS sequence"/>
</dbReference>
<dbReference type="AlphaFoldDB" id="E2A4A0"/>
<accession>E2A4A0</accession>